<dbReference type="Proteomes" id="UP001239445">
    <property type="component" value="Unassembled WGS sequence"/>
</dbReference>
<comment type="caution">
    <text evidence="3">The sequence shown here is derived from an EMBL/GenBank/DDBJ whole genome shotgun (WGS) entry which is preliminary data.</text>
</comment>
<feature type="compositionally biased region" description="Pro residues" evidence="2">
    <location>
        <begin position="143"/>
        <end position="157"/>
    </location>
</feature>
<organism evidence="3 4">
    <name type="scientific">Echria macrotheca</name>
    <dbReference type="NCBI Taxonomy" id="438768"/>
    <lineage>
        <taxon>Eukaryota</taxon>
        <taxon>Fungi</taxon>
        <taxon>Dikarya</taxon>
        <taxon>Ascomycota</taxon>
        <taxon>Pezizomycotina</taxon>
        <taxon>Sordariomycetes</taxon>
        <taxon>Sordariomycetidae</taxon>
        <taxon>Sordariales</taxon>
        <taxon>Schizotheciaceae</taxon>
        <taxon>Echria</taxon>
    </lineage>
</organism>
<feature type="compositionally biased region" description="Low complexity" evidence="2">
    <location>
        <begin position="158"/>
        <end position="190"/>
    </location>
</feature>
<feature type="compositionally biased region" description="Basic and acidic residues" evidence="2">
    <location>
        <begin position="196"/>
        <end position="210"/>
    </location>
</feature>
<accession>A0AAJ0B9J0</accession>
<proteinExistence type="predicted"/>
<sequence>MGIHIFFRYRPYVNSLKWSQPRVEQVLGSTKLIRNIMAAGSIPKKSLTAAEKELTRKRLELAIKRLETQEDKVSQNKRTRLIEIKEGPDDNLEQAEDLMEGIQFDNDSGTESNPLPADGNGNNPPPADNNGNNQPPANSNGNNPPPADNNGNNPPPADNNGNNQPPANGNGNNPPPVNGTGNNPPNGTGNSPPPADDPKGGEKHHIFKSIEDEEELFVAQDHQETKSTSPGKNI</sequence>
<protein>
    <submittedName>
        <fullName evidence="3">Uncharacterized protein</fullName>
    </submittedName>
</protein>
<evidence type="ECO:0000313" key="4">
    <source>
        <dbReference type="Proteomes" id="UP001239445"/>
    </source>
</evidence>
<feature type="region of interest" description="Disordered" evidence="2">
    <location>
        <begin position="104"/>
        <end position="234"/>
    </location>
</feature>
<dbReference type="AlphaFoldDB" id="A0AAJ0B9J0"/>
<dbReference type="EMBL" id="MU839836">
    <property type="protein sequence ID" value="KAK1754190.1"/>
    <property type="molecule type" value="Genomic_DNA"/>
</dbReference>
<name>A0AAJ0B9J0_9PEZI</name>
<gene>
    <name evidence="3" type="ORF">QBC47DRAFT_362159</name>
</gene>
<evidence type="ECO:0000256" key="1">
    <source>
        <dbReference type="SAM" id="Coils"/>
    </source>
</evidence>
<evidence type="ECO:0000256" key="2">
    <source>
        <dbReference type="SAM" id="MobiDB-lite"/>
    </source>
</evidence>
<reference evidence="3" key="1">
    <citation type="submission" date="2023-06" db="EMBL/GenBank/DDBJ databases">
        <title>Genome-scale phylogeny and comparative genomics of the fungal order Sordariales.</title>
        <authorList>
            <consortium name="Lawrence Berkeley National Laboratory"/>
            <person name="Hensen N."/>
            <person name="Bonometti L."/>
            <person name="Westerberg I."/>
            <person name="Brannstrom I.O."/>
            <person name="Guillou S."/>
            <person name="Cros-Aarteil S."/>
            <person name="Calhoun S."/>
            <person name="Haridas S."/>
            <person name="Kuo A."/>
            <person name="Mondo S."/>
            <person name="Pangilinan J."/>
            <person name="Riley R."/>
            <person name="Labutti K."/>
            <person name="Andreopoulos B."/>
            <person name="Lipzen A."/>
            <person name="Chen C."/>
            <person name="Yanf M."/>
            <person name="Daum C."/>
            <person name="Ng V."/>
            <person name="Clum A."/>
            <person name="Steindorff A."/>
            <person name="Ohm R."/>
            <person name="Martin F."/>
            <person name="Silar P."/>
            <person name="Natvig D."/>
            <person name="Lalanne C."/>
            <person name="Gautier V."/>
            <person name="Ament-Velasquez S.L."/>
            <person name="Kruys A."/>
            <person name="Hutchinson M.I."/>
            <person name="Powell A.J."/>
            <person name="Barry K."/>
            <person name="Miller A.N."/>
            <person name="Grigoriev I.V."/>
            <person name="Debuchy R."/>
            <person name="Gladieux P."/>
            <person name="Thoren M.H."/>
            <person name="Johannesson H."/>
        </authorList>
    </citation>
    <scope>NUCLEOTIDE SEQUENCE</scope>
    <source>
        <strain evidence="3">PSN4</strain>
    </source>
</reference>
<feature type="compositionally biased region" description="Low complexity" evidence="2">
    <location>
        <begin position="113"/>
        <end position="142"/>
    </location>
</feature>
<feature type="coiled-coil region" evidence="1">
    <location>
        <begin position="49"/>
        <end position="76"/>
    </location>
</feature>
<keyword evidence="4" id="KW-1185">Reference proteome</keyword>
<evidence type="ECO:0000313" key="3">
    <source>
        <dbReference type="EMBL" id="KAK1754190.1"/>
    </source>
</evidence>
<keyword evidence="1" id="KW-0175">Coiled coil</keyword>